<organism evidence="3 4">
    <name type="scientific">Alteraurantiacibacter palmitatis</name>
    <dbReference type="NCBI Taxonomy" id="2054628"/>
    <lineage>
        <taxon>Bacteria</taxon>
        <taxon>Pseudomonadati</taxon>
        <taxon>Pseudomonadota</taxon>
        <taxon>Alphaproteobacteria</taxon>
        <taxon>Sphingomonadales</taxon>
        <taxon>Erythrobacteraceae</taxon>
        <taxon>Alteraurantiacibacter</taxon>
    </lineage>
</organism>
<keyword evidence="4" id="KW-1185">Reference proteome</keyword>
<dbReference type="SUPFAM" id="SSF53448">
    <property type="entry name" value="Nucleotide-diphospho-sugar transferases"/>
    <property type="match status" value="1"/>
</dbReference>
<accession>A0ABV7E0Z6</accession>
<dbReference type="RefSeq" id="WP_336924881.1">
    <property type="nucleotide sequence ID" value="NZ_JBANRO010000002.1"/>
</dbReference>
<dbReference type="Pfam" id="PF12804">
    <property type="entry name" value="NTP_transf_3"/>
    <property type="match status" value="1"/>
</dbReference>
<proteinExistence type="predicted"/>
<reference evidence="4" key="1">
    <citation type="journal article" date="2019" name="Int. J. Syst. Evol. Microbiol.">
        <title>The Global Catalogue of Microorganisms (GCM) 10K type strain sequencing project: providing services to taxonomists for standard genome sequencing and annotation.</title>
        <authorList>
            <consortium name="The Broad Institute Genomics Platform"/>
            <consortium name="The Broad Institute Genome Sequencing Center for Infectious Disease"/>
            <person name="Wu L."/>
            <person name="Ma J."/>
        </authorList>
    </citation>
    <scope>NUCLEOTIDE SEQUENCE [LARGE SCALE GENOMIC DNA]</scope>
    <source>
        <strain evidence="4">KCTC 52607</strain>
    </source>
</reference>
<gene>
    <name evidence="3" type="ORF">ACFODU_01010</name>
</gene>
<evidence type="ECO:0000256" key="1">
    <source>
        <dbReference type="ARBA" id="ARBA00022842"/>
    </source>
</evidence>
<dbReference type="Proteomes" id="UP001595456">
    <property type="component" value="Unassembled WGS sequence"/>
</dbReference>
<evidence type="ECO:0000259" key="2">
    <source>
        <dbReference type="Pfam" id="PF12804"/>
    </source>
</evidence>
<evidence type="ECO:0000313" key="3">
    <source>
        <dbReference type="EMBL" id="MFC3096379.1"/>
    </source>
</evidence>
<dbReference type="EMBL" id="JBHRST010000001">
    <property type="protein sequence ID" value="MFC3096379.1"/>
    <property type="molecule type" value="Genomic_DNA"/>
</dbReference>
<name>A0ABV7E0Z6_9SPHN</name>
<sequence length="273" mass="30131">MTQSVTQASCLVMAASRRGVDDPVAKIQGLSHKCLVTLDGQVMLERVLEALVDSGCFAKIHVSVDRADILTATPAMKRWVDEGRVVFVQSHGNLADSVLKAVAEIESPLPMIITTGDNALHTPEIIRDFVRDALASQADAVVGFTREEVVLQDYANSGLAFHRLKDGGFSSCNLYALKTPNSLKAVKVFEGGGQFGKRHMRILKAFGVWPFIIYKLKLRGLQGLMDAIGRRMKVSVDVSWLDYPWGPIDVDHKHSFDLTEETLIKRRLAAQQD</sequence>
<feature type="domain" description="MobA-like NTP transferase" evidence="2">
    <location>
        <begin position="32"/>
        <end position="148"/>
    </location>
</feature>
<comment type="caution">
    <text evidence="3">The sequence shown here is derived from an EMBL/GenBank/DDBJ whole genome shotgun (WGS) entry which is preliminary data.</text>
</comment>
<keyword evidence="1" id="KW-0460">Magnesium</keyword>
<evidence type="ECO:0000313" key="4">
    <source>
        <dbReference type="Proteomes" id="UP001595456"/>
    </source>
</evidence>
<dbReference type="Gene3D" id="3.90.550.10">
    <property type="entry name" value="Spore Coat Polysaccharide Biosynthesis Protein SpsA, Chain A"/>
    <property type="match status" value="1"/>
</dbReference>
<protein>
    <submittedName>
        <fullName evidence="3">Nucleotidyltransferase family protein</fullName>
    </submittedName>
</protein>
<dbReference type="InterPro" id="IPR025877">
    <property type="entry name" value="MobA-like_NTP_Trfase"/>
</dbReference>
<dbReference type="InterPro" id="IPR029044">
    <property type="entry name" value="Nucleotide-diphossugar_trans"/>
</dbReference>